<feature type="transmembrane region" description="Helical" evidence="1">
    <location>
        <begin position="39"/>
        <end position="62"/>
    </location>
</feature>
<sequence>MASLVLPIVLGGGAVYPSPFAQGEEIVGYFRDHSDQVLVASLLQFAASLPLAVFAAVVSVRLGRLGVQAPGPRIGFAGGILAAVALAMSAGFSWAMTRPEILAHDELIRLLHDLAFVTGGAGFVVPLGLLVAGIAVPGLLARLLPRWHAWAGLVIAAVAMVATLSVALPGLSILLPIARFPAFAWIVSAAFLLPRRRIRRGETTANQGSSR</sequence>
<keyword evidence="3" id="KW-1185">Reference proteome</keyword>
<keyword evidence="1" id="KW-0812">Transmembrane</keyword>
<evidence type="ECO:0000256" key="1">
    <source>
        <dbReference type="SAM" id="Phobius"/>
    </source>
</evidence>
<dbReference type="Proteomes" id="UP000305109">
    <property type="component" value="Unassembled WGS sequence"/>
</dbReference>
<protein>
    <recommendedName>
        <fullName evidence="4">DUF4386 family protein</fullName>
    </recommendedName>
</protein>
<comment type="caution">
    <text evidence="2">The sequence shown here is derived from an EMBL/GenBank/DDBJ whole genome shotgun (WGS) entry which is preliminary data.</text>
</comment>
<dbReference type="EMBL" id="SUMD01000009">
    <property type="protein sequence ID" value="TJZ76111.1"/>
    <property type="molecule type" value="Genomic_DNA"/>
</dbReference>
<keyword evidence="1" id="KW-1133">Transmembrane helix</keyword>
<organism evidence="2 3">
    <name type="scientific">Rhodococcus oryzae</name>
    <dbReference type="NCBI Taxonomy" id="2571143"/>
    <lineage>
        <taxon>Bacteria</taxon>
        <taxon>Bacillati</taxon>
        <taxon>Actinomycetota</taxon>
        <taxon>Actinomycetes</taxon>
        <taxon>Mycobacteriales</taxon>
        <taxon>Nocardiaceae</taxon>
        <taxon>Rhodococcus</taxon>
    </lineage>
</organism>
<evidence type="ECO:0000313" key="2">
    <source>
        <dbReference type="EMBL" id="TJZ76111.1"/>
    </source>
</evidence>
<feature type="transmembrane region" description="Helical" evidence="1">
    <location>
        <begin position="173"/>
        <end position="193"/>
    </location>
</feature>
<accession>A0ABY2RGQ4</accession>
<reference evidence="2 3" key="1">
    <citation type="submission" date="2019-04" db="EMBL/GenBank/DDBJ databases">
        <title>Rhodococcus oryzae sp. nov., a novel actinomycete isolated from rhizosphere soil of rice (Oryza sativa L.).</title>
        <authorList>
            <person name="Li C."/>
        </authorList>
    </citation>
    <scope>NUCLEOTIDE SEQUENCE [LARGE SCALE GENOMIC DNA]</scope>
    <source>
        <strain evidence="2 3">NEAU-CX67</strain>
    </source>
</reference>
<keyword evidence="1" id="KW-0472">Membrane</keyword>
<name>A0ABY2RGQ4_9NOCA</name>
<evidence type="ECO:0008006" key="4">
    <source>
        <dbReference type="Google" id="ProtNLM"/>
    </source>
</evidence>
<feature type="transmembrane region" description="Helical" evidence="1">
    <location>
        <begin position="114"/>
        <end position="140"/>
    </location>
</feature>
<feature type="transmembrane region" description="Helical" evidence="1">
    <location>
        <begin position="147"/>
        <end position="167"/>
    </location>
</feature>
<gene>
    <name evidence="2" type="ORF">FCG67_18085</name>
</gene>
<evidence type="ECO:0000313" key="3">
    <source>
        <dbReference type="Proteomes" id="UP000305109"/>
    </source>
</evidence>
<proteinExistence type="predicted"/>
<feature type="transmembrane region" description="Helical" evidence="1">
    <location>
        <begin position="74"/>
        <end position="94"/>
    </location>
</feature>